<keyword evidence="12" id="KW-0119">Carbohydrate metabolism</keyword>
<keyword evidence="11" id="KW-0294">Fucose metabolism</keyword>
<comment type="pathway">
    <text evidence="2">Glycan metabolism.</text>
</comment>
<keyword evidence="6 14" id="KW-0812">Transmembrane</keyword>
<dbReference type="EMBL" id="JADFTS010000003">
    <property type="protein sequence ID" value="KAF9615247.1"/>
    <property type="molecule type" value="Genomic_DNA"/>
</dbReference>
<sequence>MCRLESKSDVEMGVKSIVIDCSSNNKVEKLKNYPMVSRSRMKLWFIRATTIVLVWTCLLQLVALGEMWGPSVLKGLLSCFKYPDSDNTQLDYKLISAQPRLPLLPKRVYPNNGYLMVSCNGGLNQMRATICDMVAIARHLNITLIIPELR</sequence>
<dbReference type="GO" id="GO:0005737">
    <property type="term" value="C:cytoplasm"/>
    <property type="evidence" value="ECO:0007669"/>
    <property type="project" value="TreeGrafter"/>
</dbReference>
<dbReference type="GO" id="GO:0006004">
    <property type="term" value="P:fucose metabolic process"/>
    <property type="evidence" value="ECO:0007669"/>
    <property type="project" value="UniProtKB-KW"/>
</dbReference>
<evidence type="ECO:0000256" key="8">
    <source>
        <dbReference type="ARBA" id="ARBA00022989"/>
    </source>
</evidence>
<evidence type="ECO:0000256" key="1">
    <source>
        <dbReference type="ARBA" id="ARBA00004606"/>
    </source>
</evidence>
<comment type="similarity">
    <text evidence="3">Belongs to the glycosyltransferase GT106 family.</text>
</comment>
<feature type="transmembrane region" description="Helical" evidence="14">
    <location>
        <begin position="44"/>
        <end position="64"/>
    </location>
</feature>
<evidence type="ECO:0000256" key="3">
    <source>
        <dbReference type="ARBA" id="ARBA00007737"/>
    </source>
</evidence>
<keyword evidence="4" id="KW-0328">Glycosyltransferase</keyword>
<dbReference type="OrthoDB" id="1714265at2759"/>
<evidence type="ECO:0000256" key="6">
    <source>
        <dbReference type="ARBA" id="ARBA00022692"/>
    </source>
</evidence>
<keyword evidence="9 14" id="KW-0472">Membrane</keyword>
<evidence type="ECO:0000313" key="16">
    <source>
        <dbReference type="Proteomes" id="UP000631114"/>
    </source>
</evidence>
<dbReference type="Pfam" id="PF10250">
    <property type="entry name" value="O-FucT"/>
    <property type="match status" value="1"/>
</dbReference>
<organism evidence="15 16">
    <name type="scientific">Coptis chinensis</name>
    <dbReference type="NCBI Taxonomy" id="261450"/>
    <lineage>
        <taxon>Eukaryota</taxon>
        <taxon>Viridiplantae</taxon>
        <taxon>Streptophyta</taxon>
        <taxon>Embryophyta</taxon>
        <taxon>Tracheophyta</taxon>
        <taxon>Spermatophyta</taxon>
        <taxon>Magnoliopsida</taxon>
        <taxon>Ranunculales</taxon>
        <taxon>Ranunculaceae</taxon>
        <taxon>Coptidoideae</taxon>
        <taxon>Coptis</taxon>
    </lineage>
</organism>
<dbReference type="Proteomes" id="UP000631114">
    <property type="component" value="Unassembled WGS sequence"/>
</dbReference>
<evidence type="ECO:0000256" key="7">
    <source>
        <dbReference type="ARBA" id="ARBA00022968"/>
    </source>
</evidence>
<evidence type="ECO:0000313" key="15">
    <source>
        <dbReference type="EMBL" id="KAF9615247.1"/>
    </source>
</evidence>
<dbReference type="PANTHER" id="PTHR31741">
    <property type="entry name" value="OS02G0726500 PROTEIN-RELATED"/>
    <property type="match status" value="1"/>
</dbReference>
<keyword evidence="16" id="KW-1185">Reference proteome</keyword>
<keyword evidence="10" id="KW-0325">Glycoprotein</keyword>
<evidence type="ECO:0000256" key="11">
    <source>
        <dbReference type="ARBA" id="ARBA00023253"/>
    </source>
</evidence>
<evidence type="ECO:0000256" key="9">
    <source>
        <dbReference type="ARBA" id="ARBA00023136"/>
    </source>
</evidence>
<dbReference type="AlphaFoldDB" id="A0A835M3Q1"/>
<dbReference type="InterPro" id="IPR019378">
    <property type="entry name" value="GDP-Fuc_O-FucTrfase"/>
</dbReference>
<keyword evidence="7" id="KW-0735">Signal-anchor</keyword>
<dbReference type="PANTHER" id="PTHR31741:SF3">
    <property type="entry name" value="O-FUCOSYLTRANSFERASE FAMILY PROTEIN"/>
    <property type="match status" value="1"/>
</dbReference>
<comment type="subcellular location">
    <subcellularLocation>
        <location evidence="1">Membrane</location>
        <topology evidence="1">Single-pass type II membrane protein</topology>
    </subcellularLocation>
</comment>
<accession>A0A835M3Q1</accession>
<evidence type="ECO:0000256" key="5">
    <source>
        <dbReference type="ARBA" id="ARBA00022679"/>
    </source>
</evidence>
<proteinExistence type="inferred from homology"/>
<name>A0A835M3Q1_9MAGN</name>
<dbReference type="GO" id="GO:0016020">
    <property type="term" value="C:membrane"/>
    <property type="evidence" value="ECO:0007669"/>
    <property type="project" value="UniProtKB-SubCell"/>
</dbReference>
<protein>
    <recommendedName>
        <fullName evidence="13">O-fucosyltransferase family protein</fullName>
    </recommendedName>
</protein>
<evidence type="ECO:0000256" key="14">
    <source>
        <dbReference type="SAM" id="Phobius"/>
    </source>
</evidence>
<evidence type="ECO:0000256" key="4">
    <source>
        <dbReference type="ARBA" id="ARBA00022676"/>
    </source>
</evidence>
<reference evidence="15 16" key="1">
    <citation type="submission" date="2020-10" db="EMBL/GenBank/DDBJ databases">
        <title>The Coptis chinensis genome and diversification of protoberbering-type alkaloids.</title>
        <authorList>
            <person name="Wang B."/>
            <person name="Shu S."/>
            <person name="Song C."/>
            <person name="Liu Y."/>
        </authorList>
    </citation>
    <scope>NUCLEOTIDE SEQUENCE [LARGE SCALE GENOMIC DNA]</scope>
    <source>
        <strain evidence="15">HL-2020</strain>
        <tissue evidence="15">Leaf</tissue>
    </source>
</reference>
<evidence type="ECO:0000256" key="13">
    <source>
        <dbReference type="ARBA" id="ARBA00030350"/>
    </source>
</evidence>
<evidence type="ECO:0000256" key="10">
    <source>
        <dbReference type="ARBA" id="ARBA00023180"/>
    </source>
</evidence>
<dbReference type="GO" id="GO:0016757">
    <property type="term" value="F:glycosyltransferase activity"/>
    <property type="evidence" value="ECO:0007669"/>
    <property type="project" value="UniProtKB-KW"/>
</dbReference>
<evidence type="ECO:0000256" key="2">
    <source>
        <dbReference type="ARBA" id="ARBA00004881"/>
    </source>
</evidence>
<keyword evidence="5" id="KW-0808">Transferase</keyword>
<gene>
    <name evidence="15" type="ORF">IFM89_022509</name>
</gene>
<keyword evidence="8 14" id="KW-1133">Transmembrane helix</keyword>
<comment type="caution">
    <text evidence="15">The sequence shown here is derived from an EMBL/GenBank/DDBJ whole genome shotgun (WGS) entry which is preliminary data.</text>
</comment>
<evidence type="ECO:0000256" key="12">
    <source>
        <dbReference type="ARBA" id="ARBA00023277"/>
    </source>
</evidence>